<protein>
    <submittedName>
        <fullName evidence="2">Rossmann-like alpha/beta/alpha sandwich fold protein</fullName>
    </submittedName>
</protein>
<dbReference type="Gene3D" id="3.40.50.620">
    <property type="entry name" value="HUPs"/>
    <property type="match status" value="1"/>
</dbReference>
<proteinExistence type="predicted"/>
<dbReference type="AlphaFoldDB" id="A0A168F6I2"/>
<comment type="caution">
    <text evidence="2">The sequence shown here is derived from an EMBL/GenBank/DDBJ whole genome shotgun (WGS) entry which is preliminary data.</text>
</comment>
<name>A0A168F6I2_9HYPO</name>
<dbReference type="SUPFAM" id="SSF52374">
    <property type="entry name" value="Nucleotidylyl transferase"/>
    <property type="match status" value="1"/>
</dbReference>
<feature type="region of interest" description="Disordered" evidence="1">
    <location>
        <begin position="1"/>
        <end position="31"/>
    </location>
</feature>
<keyword evidence="3" id="KW-1185">Reference proteome</keyword>
<dbReference type="EMBL" id="AZGY01000003">
    <property type="protein sequence ID" value="KZZ99535.1"/>
    <property type="molecule type" value="Genomic_DNA"/>
</dbReference>
<dbReference type="InterPro" id="IPR014729">
    <property type="entry name" value="Rossmann-like_a/b/a_fold"/>
</dbReference>
<evidence type="ECO:0000313" key="3">
    <source>
        <dbReference type="Proteomes" id="UP000078544"/>
    </source>
</evidence>
<evidence type="ECO:0000313" key="2">
    <source>
        <dbReference type="EMBL" id="KZZ99535.1"/>
    </source>
</evidence>
<reference evidence="2 3" key="1">
    <citation type="journal article" date="2016" name="Genome Biol. Evol.">
        <title>Divergent and convergent evolution of fungal pathogenicity.</title>
        <authorList>
            <person name="Shang Y."/>
            <person name="Xiao G."/>
            <person name="Zheng P."/>
            <person name="Cen K."/>
            <person name="Zhan S."/>
            <person name="Wang C."/>
        </authorList>
    </citation>
    <scope>NUCLEOTIDE SEQUENCE [LARGE SCALE GENOMIC DNA]</scope>
    <source>
        <strain evidence="2 3">RCEF 2490</strain>
    </source>
</reference>
<organism evidence="2 3">
    <name type="scientific">Moelleriella libera RCEF 2490</name>
    <dbReference type="NCBI Taxonomy" id="1081109"/>
    <lineage>
        <taxon>Eukaryota</taxon>
        <taxon>Fungi</taxon>
        <taxon>Dikarya</taxon>
        <taxon>Ascomycota</taxon>
        <taxon>Pezizomycotina</taxon>
        <taxon>Sordariomycetes</taxon>
        <taxon>Hypocreomycetidae</taxon>
        <taxon>Hypocreales</taxon>
        <taxon>Clavicipitaceae</taxon>
        <taxon>Moelleriella</taxon>
    </lineage>
</organism>
<accession>A0A168F6I2</accession>
<dbReference type="Proteomes" id="UP000078544">
    <property type="component" value="Unassembled WGS sequence"/>
</dbReference>
<dbReference type="OrthoDB" id="4934245at2759"/>
<dbReference type="STRING" id="1081109.A0A168F6I2"/>
<evidence type="ECO:0000256" key="1">
    <source>
        <dbReference type="SAM" id="MobiDB-lite"/>
    </source>
</evidence>
<gene>
    <name evidence="2" type="ORF">AAL_02107</name>
</gene>
<sequence length="387" mass="44477">MEQTEEPTEQMPEPMEQKEDPMEQMPEPTDQSAELALLSDYITRCINRQRTAYNQVNRDVVFGPENGLPKPLLRRGQINRIVIFQESFNPPHLGHYRLLKKAVRYSQDMNVVAAIVIPLDDHTLHLQSSRTGETLHITQRLRVQLWRGTSQSNWYYVFEGNEIQWQIFKEELTRFVKDDGFDLEFVPLLGAESLKEGETPPWNELDANCVIYGDISRPARTWMTQTTLVGYGPWLRLEWDGDTLQKYAEAHIRSFGTLTHILDVTMQSLGEPATQDLVENLAEKEKTRILRRLEYVMVCHCESLPGKSVRFIKPEQPIRDVGSAHMRSIILRCPTEIIGTLLGTKALSPALLTQEACAFRARLAILETAWRSYHSTEGTIYLTTTPH</sequence>